<dbReference type="PANTHER" id="PTHR46001:SF1">
    <property type="entry name" value="RHO GUANINE NUCLEOTIDE EXCHANGE FACTOR TIAM1"/>
    <property type="match status" value="1"/>
</dbReference>
<feature type="region of interest" description="Disordered" evidence="1">
    <location>
        <begin position="172"/>
        <end position="200"/>
    </location>
</feature>
<proteinExistence type="predicted"/>
<keyword evidence="4" id="KW-1185">Reference proteome</keyword>
<dbReference type="GO" id="GO:0005886">
    <property type="term" value="C:plasma membrane"/>
    <property type="evidence" value="ECO:0007669"/>
    <property type="project" value="TreeGrafter"/>
</dbReference>
<dbReference type="SUPFAM" id="SSF50729">
    <property type="entry name" value="PH domain-like"/>
    <property type="match status" value="1"/>
</dbReference>
<dbReference type="InterPro" id="IPR055230">
    <property type="entry name" value="PH_Tiam1/2"/>
</dbReference>
<comment type="caution">
    <text evidence="3">The sequence shown here is derived from an EMBL/GenBank/DDBJ whole genome shotgun (WGS) entry which is preliminary data.</text>
</comment>
<dbReference type="Gene3D" id="2.30.29.30">
    <property type="entry name" value="Pleckstrin-homology domain (PH domain)/Phosphotyrosine-binding domain (PTB)"/>
    <property type="match status" value="1"/>
</dbReference>
<sequence length="307" mass="33735">MCIPVSALSAYTLACLTVNSVSAPLQGGSHRASMSDERDPFRFRHMISTDALQVRSLANSEGTAMCELVHVKSESEGRPERSFHLCCSSPESKKDFLKSVHSILRDKQRRQLLKTESLPPNQQYVPFGGKRLCALKGARPTMNRAVSAPSRTLGRRSLVRNRFTIDTDIVFDGAPSIRDTPPAPVAAPSQQQPASTGDTDRWVEEQFDLGRYDDQEDVKETDILSDDDEYCESVRGPSTEPSLEAPVGALSLGRGREEDEEGGAHSHAVKLSHLRKQCAVEGAAADREVIWVRRDDFASGCSSSDIF</sequence>
<evidence type="ECO:0000313" key="3">
    <source>
        <dbReference type="EMBL" id="KAG9351760.1"/>
    </source>
</evidence>
<dbReference type="OrthoDB" id="8059989at2759"/>
<feature type="compositionally biased region" description="Low complexity" evidence="1">
    <location>
        <begin position="186"/>
        <end position="195"/>
    </location>
</feature>
<dbReference type="InterPro" id="IPR043537">
    <property type="entry name" value="Tiam1/Tiam2/Sif"/>
</dbReference>
<dbReference type="PANTHER" id="PTHR46001">
    <property type="entry name" value="TIAM (MAMMALIAN TUMOR INVASION AND METASTASIS FACTOR) HOMOLOG"/>
    <property type="match status" value="1"/>
</dbReference>
<dbReference type="GO" id="GO:0005085">
    <property type="term" value="F:guanyl-nucleotide exchange factor activity"/>
    <property type="evidence" value="ECO:0007669"/>
    <property type="project" value="InterPro"/>
</dbReference>
<dbReference type="Proteomes" id="UP000824540">
    <property type="component" value="Unassembled WGS sequence"/>
</dbReference>
<gene>
    <name evidence="3" type="ORF">JZ751_023011</name>
</gene>
<protein>
    <recommendedName>
        <fullName evidence="2">Tiam1/2 second PH-like domain-containing protein</fullName>
    </recommendedName>
</protein>
<feature type="domain" description="Tiam1/2 second PH-like" evidence="2">
    <location>
        <begin position="28"/>
        <end position="119"/>
    </location>
</feature>
<dbReference type="EMBL" id="JAFBMS010000006">
    <property type="protein sequence ID" value="KAG9351760.1"/>
    <property type="molecule type" value="Genomic_DNA"/>
</dbReference>
<name>A0A8T2PHU0_9TELE</name>
<evidence type="ECO:0000259" key="2">
    <source>
        <dbReference type="Pfam" id="PF23014"/>
    </source>
</evidence>
<evidence type="ECO:0000313" key="4">
    <source>
        <dbReference type="Proteomes" id="UP000824540"/>
    </source>
</evidence>
<dbReference type="AlphaFoldDB" id="A0A8T2PHU0"/>
<dbReference type="GO" id="GO:0007264">
    <property type="term" value="P:small GTPase-mediated signal transduction"/>
    <property type="evidence" value="ECO:0007669"/>
    <property type="project" value="InterPro"/>
</dbReference>
<reference evidence="3" key="1">
    <citation type="thesis" date="2021" institute="BYU ScholarsArchive" country="Provo, UT, USA">
        <title>Applications of and Algorithms for Genome Assembly and Genomic Analyses with an Emphasis on Marine Teleosts.</title>
        <authorList>
            <person name="Pickett B.D."/>
        </authorList>
    </citation>
    <scope>NUCLEOTIDE SEQUENCE</scope>
    <source>
        <strain evidence="3">HI-2016</strain>
    </source>
</reference>
<dbReference type="GO" id="GO:0005829">
    <property type="term" value="C:cytosol"/>
    <property type="evidence" value="ECO:0007669"/>
    <property type="project" value="TreeGrafter"/>
</dbReference>
<dbReference type="InterPro" id="IPR011993">
    <property type="entry name" value="PH-like_dom_sf"/>
</dbReference>
<evidence type="ECO:0000256" key="1">
    <source>
        <dbReference type="SAM" id="MobiDB-lite"/>
    </source>
</evidence>
<accession>A0A8T2PHU0</accession>
<organism evidence="3 4">
    <name type="scientific">Albula glossodonta</name>
    <name type="common">roundjaw bonefish</name>
    <dbReference type="NCBI Taxonomy" id="121402"/>
    <lineage>
        <taxon>Eukaryota</taxon>
        <taxon>Metazoa</taxon>
        <taxon>Chordata</taxon>
        <taxon>Craniata</taxon>
        <taxon>Vertebrata</taxon>
        <taxon>Euteleostomi</taxon>
        <taxon>Actinopterygii</taxon>
        <taxon>Neopterygii</taxon>
        <taxon>Teleostei</taxon>
        <taxon>Albuliformes</taxon>
        <taxon>Albulidae</taxon>
        <taxon>Albula</taxon>
    </lineage>
</organism>
<dbReference type="Pfam" id="PF23014">
    <property type="entry name" value="PH_Tiam1"/>
    <property type="match status" value="1"/>
</dbReference>